<comment type="caution">
    <text evidence="1">The sequence shown here is derived from an EMBL/GenBank/DDBJ whole genome shotgun (WGS) entry which is preliminary data.</text>
</comment>
<proteinExistence type="predicted"/>
<organism evidence="1 2">
    <name type="scientific">Hermanssonia centrifuga</name>
    <dbReference type="NCBI Taxonomy" id="98765"/>
    <lineage>
        <taxon>Eukaryota</taxon>
        <taxon>Fungi</taxon>
        <taxon>Dikarya</taxon>
        <taxon>Basidiomycota</taxon>
        <taxon>Agaricomycotina</taxon>
        <taxon>Agaricomycetes</taxon>
        <taxon>Polyporales</taxon>
        <taxon>Meruliaceae</taxon>
        <taxon>Hermanssonia</taxon>
    </lineage>
</organism>
<keyword evidence="2" id="KW-1185">Reference proteome</keyword>
<sequence length="70" mass="8244">MDAFKQLWPWSRENYERQTYLSERFQMEEESTVYVPLQRVPSRANIPALKPALKVPDKEKEGNVGSDVYP</sequence>
<accession>A0A4S4K913</accession>
<reference evidence="1 2" key="1">
    <citation type="submission" date="2019-02" db="EMBL/GenBank/DDBJ databases">
        <title>Genome sequencing of the rare red list fungi Phlebia centrifuga.</title>
        <authorList>
            <person name="Buettner E."/>
            <person name="Kellner H."/>
        </authorList>
    </citation>
    <scope>NUCLEOTIDE SEQUENCE [LARGE SCALE GENOMIC DNA]</scope>
    <source>
        <strain evidence="1 2">DSM 108282</strain>
    </source>
</reference>
<protein>
    <submittedName>
        <fullName evidence="1">Uncharacterized protein</fullName>
    </submittedName>
</protein>
<evidence type="ECO:0000313" key="2">
    <source>
        <dbReference type="Proteomes" id="UP000309038"/>
    </source>
</evidence>
<dbReference type="EMBL" id="SGPJ01000457">
    <property type="protein sequence ID" value="THG94375.1"/>
    <property type="molecule type" value="Genomic_DNA"/>
</dbReference>
<gene>
    <name evidence="1" type="ORF">EW026_g7086</name>
</gene>
<evidence type="ECO:0000313" key="1">
    <source>
        <dbReference type="EMBL" id="THG94375.1"/>
    </source>
</evidence>
<name>A0A4S4K913_9APHY</name>
<dbReference type="Proteomes" id="UP000309038">
    <property type="component" value="Unassembled WGS sequence"/>
</dbReference>
<dbReference type="AlphaFoldDB" id="A0A4S4K913"/>